<evidence type="ECO:0000256" key="1">
    <source>
        <dbReference type="SAM" id="MobiDB-lite"/>
    </source>
</evidence>
<proteinExistence type="predicted"/>
<dbReference type="AlphaFoldDB" id="A0A4P6KU70"/>
<dbReference type="KEGG" id="plue:EWM63_03500"/>
<evidence type="ECO:0000313" key="3">
    <source>
        <dbReference type="EMBL" id="QBE62165.1"/>
    </source>
</evidence>
<dbReference type="EMBL" id="CP035913">
    <property type="protein sequence ID" value="QBE62165.1"/>
    <property type="molecule type" value="Genomic_DNA"/>
</dbReference>
<keyword evidence="2" id="KW-0472">Membrane</keyword>
<organism evidence="3 4">
    <name type="scientific">Pseudoduganella lutea</name>
    <dbReference type="NCBI Taxonomy" id="321985"/>
    <lineage>
        <taxon>Bacteria</taxon>
        <taxon>Pseudomonadati</taxon>
        <taxon>Pseudomonadota</taxon>
        <taxon>Betaproteobacteria</taxon>
        <taxon>Burkholderiales</taxon>
        <taxon>Oxalobacteraceae</taxon>
        <taxon>Telluria group</taxon>
        <taxon>Pseudoduganella</taxon>
    </lineage>
</organism>
<name>A0A4P6KU70_9BURK</name>
<evidence type="ECO:0000313" key="4">
    <source>
        <dbReference type="Proteomes" id="UP000290637"/>
    </source>
</evidence>
<keyword evidence="4" id="KW-1185">Reference proteome</keyword>
<reference evidence="3 4" key="1">
    <citation type="submission" date="2019-02" db="EMBL/GenBank/DDBJ databases">
        <title>Draft Genome Sequences of Six Type Strains of the Genus Massilia.</title>
        <authorList>
            <person name="Miess H."/>
            <person name="Frediansyhah A."/>
            <person name="Gross H."/>
        </authorList>
    </citation>
    <scope>NUCLEOTIDE SEQUENCE [LARGE SCALE GENOMIC DNA]</scope>
    <source>
        <strain evidence="3 4">DSM 17473</strain>
    </source>
</reference>
<feature type="region of interest" description="Disordered" evidence="1">
    <location>
        <begin position="182"/>
        <end position="207"/>
    </location>
</feature>
<dbReference type="Proteomes" id="UP000290637">
    <property type="component" value="Chromosome"/>
</dbReference>
<feature type="transmembrane region" description="Helical" evidence="2">
    <location>
        <begin position="95"/>
        <end position="116"/>
    </location>
</feature>
<gene>
    <name evidence="3" type="ORF">EWM63_03500</name>
</gene>
<dbReference type="RefSeq" id="WP_130185302.1">
    <property type="nucleotide sequence ID" value="NZ_CP035913.1"/>
</dbReference>
<evidence type="ECO:0000256" key="2">
    <source>
        <dbReference type="SAM" id="Phobius"/>
    </source>
</evidence>
<sequence>MKAPFRLWLQRLLLPVLFGCLLWQPLPAGAAELELASFEQCRAKPVACYQDVAEIRREQLASERERLFVAVERAEFEDYEQARKHRAYTLWGQFFQGWILLLIGIVIVGVGIVMSWQQMVRGLQDGASLDNAFELGRDGVRLRSPIVGLFIFGASIWFFNTYIDKVYTLTLLREEVQAEAAQPAAAQPAEEDPASDADGKATDGAKP</sequence>
<feature type="compositionally biased region" description="Basic and acidic residues" evidence="1">
    <location>
        <begin position="197"/>
        <end position="207"/>
    </location>
</feature>
<keyword evidence="2" id="KW-0812">Transmembrane</keyword>
<accession>A0A4P6KU70</accession>
<feature type="transmembrane region" description="Helical" evidence="2">
    <location>
        <begin position="146"/>
        <end position="163"/>
    </location>
</feature>
<keyword evidence="2" id="KW-1133">Transmembrane helix</keyword>
<protein>
    <submittedName>
        <fullName evidence="3">Uncharacterized protein</fullName>
    </submittedName>
</protein>